<name>A0A382HQ26_9ZZZZ</name>
<reference evidence="1" key="1">
    <citation type="submission" date="2018-05" db="EMBL/GenBank/DDBJ databases">
        <authorList>
            <person name="Lanie J.A."/>
            <person name="Ng W.-L."/>
            <person name="Kazmierczak K.M."/>
            <person name="Andrzejewski T.M."/>
            <person name="Davidsen T.M."/>
            <person name="Wayne K.J."/>
            <person name="Tettelin H."/>
            <person name="Glass J.I."/>
            <person name="Rusch D."/>
            <person name="Podicherti R."/>
            <person name="Tsui H.-C.T."/>
            <person name="Winkler M.E."/>
        </authorList>
    </citation>
    <scope>NUCLEOTIDE SEQUENCE</scope>
</reference>
<dbReference type="EMBL" id="UINC01062618">
    <property type="protein sequence ID" value="SVB89408.1"/>
    <property type="molecule type" value="Genomic_DNA"/>
</dbReference>
<sequence>MGRSRHPGLSLIVVALLLVTDFSFGASGLVHIPEDVEEGNEEAVLSGPGLPPPLICGGEECPEKDRSPGIRPADSGWPVEDPGWWFGYWYDLDSDGMDDRLQRIIAGERTSVSTTSITGEDGRPTVAIVVDYSWHPGQSDISAIKTVLYNHGWQDEGSWFDPLHILDSIVIDHVPVSSLIEIW</sequence>
<dbReference type="AlphaFoldDB" id="A0A382HQ26"/>
<proteinExistence type="predicted"/>
<protein>
    <submittedName>
        <fullName evidence="1">Uncharacterized protein</fullName>
    </submittedName>
</protein>
<feature type="non-terminal residue" evidence="1">
    <location>
        <position position="183"/>
    </location>
</feature>
<evidence type="ECO:0000313" key="1">
    <source>
        <dbReference type="EMBL" id="SVB89408.1"/>
    </source>
</evidence>
<accession>A0A382HQ26</accession>
<organism evidence="1">
    <name type="scientific">marine metagenome</name>
    <dbReference type="NCBI Taxonomy" id="408172"/>
    <lineage>
        <taxon>unclassified sequences</taxon>
        <taxon>metagenomes</taxon>
        <taxon>ecological metagenomes</taxon>
    </lineage>
</organism>
<gene>
    <name evidence="1" type="ORF">METZ01_LOCUS242262</name>
</gene>